<evidence type="ECO:0000256" key="3">
    <source>
        <dbReference type="ARBA" id="ARBA00022801"/>
    </source>
</evidence>
<dbReference type="EC" id="3.5.1.88" evidence="6"/>
<evidence type="ECO:0000256" key="5">
    <source>
        <dbReference type="ARBA" id="ARBA00023004"/>
    </source>
</evidence>
<reference evidence="7" key="3">
    <citation type="submission" date="2017-06" db="EMBL/GenBank/DDBJ databases">
        <authorList>
            <person name="Kim H.J."/>
            <person name="Triplett B.A."/>
        </authorList>
    </citation>
    <scope>NUCLEOTIDE SEQUENCE</scope>
    <source>
        <strain evidence="7">HLGZ1</strain>
    </source>
</reference>
<feature type="binding site" evidence="6">
    <location>
        <position position="147"/>
    </location>
    <ligand>
        <name>Fe cation</name>
        <dbReference type="ChEBI" id="CHEBI:24875"/>
    </ligand>
</feature>
<dbReference type="Gene3D" id="3.90.45.10">
    <property type="entry name" value="Peptide deformylase"/>
    <property type="match status" value="1"/>
</dbReference>
<feature type="active site" evidence="6">
    <location>
        <position position="144"/>
    </location>
</feature>
<dbReference type="RefSeq" id="WP_012697531.1">
    <property type="nucleotide sequence ID" value="NZ_CP022115.1"/>
</dbReference>
<comment type="cofactor">
    <cofactor evidence="6">
        <name>Fe(2+)</name>
        <dbReference type="ChEBI" id="CHEBI:29033"/>
    </cofactor>
    <text evidence="6">Binds 1 Fe(2+) ion.</text>
</comment>
<dbReference type="GO" id="GO:0046872">
    <property type="term" value="F:metal ion binding"/>
    <property type="evidence" value="ECO:0007669"/>
    <property type="project" value="UniProtKB-KW"/>
</dbReference>
<dbReference type="PANTHER" id="PTHR10458:SF20">
    <property type="entry name" value="PEPTIDE DEFORMYLASE 1"/>
    <property type="match status" value="1"/>
</dbReference>
<dbReference type="InterPro" id="IPR023635">
    <property type="entry name" value="Peptide_deformylase"/>
</dbReference>
<evidence type="ECO:0000256" key="4">
    <source>
        <dbReference type="ARBA" id="ARBA00022917"/>
    </source>
</evidence>
<evidence type="ECO:0000256" key="1">
    <source>
        <dbReference type="ARBA" id="ARBA00010759"/>
    </source>
</evidence>
<dbReference type="FunFam" id="3.90.45.10:FF:000003">
    <property type="entry name" value="Peptide deformylase"/>
    <property type="match status" value="1"/>
</dbReference>
<name>A0A248LKE1_9NEIS</name>
<reference evidence="9" key="2">
    <citation type="submission" date="2017-06" db="EMBL/GenBank/DDBJ databases">
        <title>Whole genome sequence of Laribacter hongkongensis LHGZ1.</title>
        <authorList>
            <person name="Chen D."/>
            <person name="Wu H."/>
            <person name="Chen J."/>
        </authorList>
    </citation>
    <scope>NUCLEOTIDE SEQUENCE [LARGE SCALE GENOMIC DNA]</scope>
    <source>
        <strain evidence="9">LHGZ1</strain>
    </source>
</reference>
<dbReference type="EMBL" id="JAJAXM010000017">
    <property type="protein sequence ID" value="MCG9026262.1"/>
    <property type="molecule type" value="Genomic_DNA"/>
</dbReference>
<dbReference type="GeneID" id="75108615"/>
<dbReference type="GO" id="GO:0006412">
    <property type="term" value="P:translation"/>
    <property type="evidence" value="ECO:0007669"/>
    <property type="project" value="UniProtKB-UniRule"/>
</dbReference>
<evidence type="ECO:0000313" key="10">
    <source>
        <dbReference type="Proteomes" id="UP001200247"/>
    </source>
</evidence>
<feature type="binding site" evidence="6">
    <location>
        <position position="143"/>
    </location>
    <ligand>
        <name>Fe cation</name>
        <dbReference type="ChEBI" id="CHEBI:24875"/>
    </ligand>
</feature>
<dbReference type="PRINTS" id="PR01576">
    <property type="entry name" value="PDEFORMYLASE"/>
</dbReference>
<dbReference type="AlphaFoldDB" id="A0A248LKE1"/>
<evidence type="ECO:0000313" key="7">
    <source>
        <dbReference type="EMBL" id="ASJ24951.1"/>
    </source>
</evidence>
<dbReference type="EMBL" id="CP022115">
    <property type="protein sequence ID" value="ASJ24951.1"/>
    <property type="molecule type" value="Genomic_DNA"/>
</dbReference>
<dbReference type="Proteomes" id="UP001200247">
    <property type="component" value="Unassembled WGS sequence"/>
</dbReference>
<organism evidence="7 9">
    <name type="scientific">Laribacter hongkongensis</name>
    <dbReference type="NCBI Taxonomy" id="168471"/>
    <lineage>
        <taxon>Bacteria</taxon>
        <taxon>Pseudomonadati</taxon>
        <taxon>Pseudomonadota</taxon>
        <taxon>Betaproteobacteria</taxon>
        <taxon>Neisseriales</taxon>
        <taxon>Aquaspirillaceae</taxon>
        <taxon>Laribacter</taxon>
    </lineage>
</organism>
<keyword evidence="5 6" id="KW-0408">Iron</keyword>
<feature type="binding site" evidence="6">
    <location>
        <position position="101"/>
    </location>
    <ligand>
        <name>Fe cation</name>
        <dbReference type="ChEBI" id="CHEBI:24875"/>
    </ligand>
</feature>
<evidence type="ECO:0000256" key="6">
    <source>
        <dbReference type="HAMAP-Rule" id="MF_00163"/>
    </source>
</evidence>
<sequence>MSIRTVIKMGDPRLLLSAEPVTAFGTPQLTRLVEDLWETMKVHSGAGLAAPQIGENLQVVVFGTGEPNPRYPDAGIVPPTVLINPIVTPLGASMEDGWEGCLSLPGLRGAVPRYASVRYQGFDLYGQPIDRTVEGFHARVVQHECDHLWGFLYPMRMKDMSRFGFTDTLFPAIAEVEALPVAG</sequence>
<gene>
    <name evidence="6" type="primary">def</name>
    <name evidence="8" type="ORF">LH440_10195</name>
    <name evidence="7" type="ORF">LHGZ1_2120</name>
</gene>
<dbReference type="SUPFAM" id="SSF56420">
    <property type="entry name" value="Peptide deformylase"/>
    <property type="match status" value="1"/>
</dbReference>
<keyword evidence="2 6" id="KW-0479">Metal-binding</keyword>
<keyword evidence="4 6" id="KW-0648">Protein biosynthesis</keyword>
<dbReference type="PANTHER" id="PTHR10458">
    <property type="entry name" value="PEPTIDE DEFORMYLASE"/>
    <property type="match status" value="1"/>
</dbReference>
<dbReference type="OrthoDB" id="9804313at2"/>
<dbReference type="OMA" id="ILYPMRI"/>
<comment type="function">
    <text evidence="6">Removes the formyl group from the N-terminal Met of newly synthesized proteins. Requires at least a dipeptide for an efficient rate of reaction. N-terminal L-methionine is a prerequisite for activity but the enzyme has broad specificity at other positions.</text>
</comment>
<dbReference type="NCBIfam" id="NF001159">
    <property type="entry name" value="PRK00150.1-3"/>
    <property type="match status" value="1"/>
</dbReference>
<dbReference type="Pfam" id="PF01327">
    <property type="entry name" value="Pep_deformylase"/>
    <property type="match status" value="1"/>
</dbReference>
<dbReference type="GO" id="GO:0042586">
    <property type="term" value="F:peptide deformylase activity"/>
    <property type="evidence" value="ECO:0007669"/>
    <property type="project" value="UniProtKB-UniRule"/>
</dbReference>
<accession>A0A248LKE1</accession>
<keyword evidence="3 6" id="KW-0378">Hydrolase</keyword>
<reference evidence="7" key="1">
    <citation type="journal article" date="2017" name="J. Antimicrob. Chemother.">
        <title>Emergence and genomic analysis of MDR Laribacter hongkongensis strain HLGZ1 from Guangzhou, China.</title>
        <authorList>
            <person name="Wu H.K."/>
            <person name="Chen J.H."/>
            <person name="Yang L."/>
            <person name="Li A.R."/>
            <person name="Su D.H."/>
            <person name="Lin Y.P."/>
            <person name="Chen D.Q."/>
        </authorList>
    </citation>
    <scope>NUCLEOTIDE SEQUENCE</scope>
    <source>
        <strain evidence="7">HLGZ1</strain>
    </source>
</reference>
<evidence type="ECO:0000313" key="8">
    <source>
        <dbReference type="EMBL" id="MCG9026262.1"/>
    </source>
</evidence>
<comment type="similarity">
    <text evidence="1 6">Belongs to the polypeptide deformylase family.</text>
</comment>
<evidence type="ECO:0000313" key="9">
    <source>
        <dbReference type="Proteomes" id="UP000197424"/>
    </source>
</evidence>
<dbReference type="CDD" id="cd00487">
    <property type="entry name" value="Pep_deformylase"/>
    <property type="match status" value="1"/>
</dbReference>
<dbReference type="Proteomes" id="UP000197424">
    <property type="component" value="Chromosome"/>
</dbReference>
<dbReference type="PIRSF" id="PIRSF004749">
    <property type="entry name" value="Pep_def"/>
    <property type="match status" value="1"/>
</dbReference>
<reference evidence="8 10" key="4">
    <citation type="submission" date="2021-10" db="EMBL/GenBank/DDBJ databases">
        <title>Whole-genome sequencing analysis of Laribacter hongkongensis: virulence gene profiles, carbohydrate-active enzyme prediction, and antimicrobial resistance characterization.</title>
        <authorList>
            <person name="Yuan P."/>
            <person name="Zhan Y."/>
            <person name="Chen D."/>
        </authorList>
    </citation>
    <scope>NUCLEOTIDE SEQUENCE [LARGE SCALE GENOMIC DNA]</scope>
    <source>
        <strain evidence="8 10">W67</strain>
    </source>
</reference>
<evidence type="ECO:0000256" key="2">
    <source>
        <dbReference type="ARBA" id="ARBA00022723"/>
    </source>
</evidence>
<proteinExistence type="inferred from homology"/>
<dbReference type="HAMAP" id="MF_00163">
    <property type="entry name" value="Pep_deformylase"/>
    <property type="match status" value="1"/>
</dbReference>
<comment type="catalytic activity">
    <reaction evidence="6">
        <text>N-terminal N-formyl-L-methionyl-[peptide] + H2O = N-terminal L-methionyl-[peptide] + formate</text>
        <dbReference type="Rhea" id="RHEA:24420"/>
        <dbReference type="Rhea" id="RHEA-COMP:10639"/>
        <dbReference type="Rhea" id="RHEA-COMP:10640"/>
        <dbReference type="ChEBI" id="CHEBI:15377"/>
        <dbReference type="ChEBI" id="CHEBI:15740"/>
        <dbReference type="ChEBI" id="CHEBI:49298"/>
        <dbReference type="ChEBI" id="CHEBI:64731"/>
        <dbReference type="EC" id="3.5.1.88"/>
    </reaction>
</comment>
<protein>
    <recommendedName>
        <fullName evidence="6">Peptide deformylase</fullName>
        <shortName evidence="6">PDF</shortName>
        <ecNumber evidence="6">3.5.1.88</ecNumber>
    </recommendedName>
    <alternativeName>
        <fullName evidence="6">Polypeptide deformylase</fullName>
    </alternativeName>
</protein>
<dbReference type="InterPro" id="IPR036821">
    <property type="entry name" value="Peptide_deformylase_sf"/>
</dbReference>